<dbReference type="Proteomes" id="UP000295070">
    <property type="component" value="Chromosome 13"/>
</dbReference>
<reference evidence="1 2" key="1">
    <citation type="submission" date="2019-01" db="EMBL/GenBank/DDBJ databases">
        <title>A chromosome-scale genome assembly of the yellow perch, Perca flavescens.</title>
        <authorList>
            <person name="Feron R."/>
            <person name="Morvezen R."/>
            <person name="Bestin A."/>
            <person name="Haffray P."/>
            <person name="Klopp C."/>
            <person name="Zahm M."/>
            <person name="Cabau C."/>
            <person name="Roques C."/>
            <person name="Donnadieu C."/>
            <person name="Bouchez O."/>
            <person name="Christie M."/>
            <person name="Larson W."/>
            <person name="Guiguen Y."/>
        </authorList>
    </citation>
    <scope>NUCLEOTIDE SEQUENCE [LARGE SCALE GENOMIC DNA]</scope>
    <source>
        <strain evidence="1">YP-PL-M2</strain>
        <tissue evidence="1">Blood</tissue>
    </source>
</reference>
<protein>
    <submittedName>
        <fullName evidence="1">Uncharacterized protein</fullName>
    </submittedName>
</protein>
<evidence type="ECO:0000313" key="2">
    <source>
        <dbReference type="Proteomes" id="UP000295070"/>
    </source>
</evidence>
<accession>A0A484CRR3</accession>
<keyword evidence="2" id="KW-1185">Reference proteome</keyword>
<proteinExistence type="predicted"/>
<comment type="caution">
    <text evidence="1">The sequence shown here is derived from an EMBL/GenBank/DDBJ whole genome shotgun (WGS) entry which is preliminary data.</text>
</comment>
<dbReference type="AlphaFoldDB" id="A0A484CRR3"/>
<dbReference type="EMBL" id="SCKG01000013">
    <property type="protein sequence ID" value="TDH04623.1"/>
    <property type="molecule type" value="Genomic_DNA"/>
</dbReference>
<gene>
    <name evidence="1" type="ORF">EPR50_G00134650</name>
</gene>
<organism evidence="1 2">
    <name type="scientific">Perca flavescens</name>
    <name type="common">American yellow perch</name>
    <name type="synonym">Morone flavescens</name>
    <dbReference type="NCBI Taxonomy" id="8167"/>
    <lineage>
        <taxon>Eukaryota</taxon>
        <taxon>Metazoa</taxon>
        <taxon>Chordata</taxon>
        <taxon>Craniata</taxon>
        <taxon>Vertebrata</taxon>
        <taxon>Euteleostomi</taxon>
        <taxon>Actinopterygii</taxon>
        <taxon>Neopterygii</taxon>
        <taxon>Teleostei</taxon>
        <taxon>Neoteleostei</taxon>
        <taxon>Acanthomorphata</taxon>
        <taxon>Eupercaria</taxon>
        <taxon>Perciformes</taxon>
        <taxon>Percoidei</taxon>
        <taxon>Percidae</taxon>
        <taxon>Percinae</taxon>
        <taxon>Perca</taxon>
    </lineage>
</organism>
<sequence length="282" mass="31707">MTGYLSTLGINAGEGRVGRILREVHQPYNILRCQGARNLNPIPYHAEYMGHKLHMDQNEKLGMFGVTHVLAVDGFSSKIVANVTMPVKNNLVIYDEVYRAAVASNGMWDQIRVDHGREFFLSLYVQEKLSQHRFNTNRLPYKQTTSSKDNNTKYCVSNLTCQVSQIGLERAVQSWNAHRIPGRGIPNMLAAGGCPQRISMELLPSDAEAARMYEDELGASLTWVSAFGTDPFSSEEDRQQAEQVFLQDYPDITVLFDRAVNNDPSLFQDALLCLINATNRFA</sequence>
<evidence type="ECO:0000313" key="1">
    <source>
        <dbReference type="EMBL" id="TDH04623.1"/>
    </source>
</evidence>
<name>A0A484CRR3_PERFV</name>